<dbReference type="Gene3D" id="3.60.10.10">
    <property type="entry name" value="Endonuclease/exonuclease/phosphatase"/>
    <property type="match status" value="1"/>
</dbReference>
<evidence type="ECO:0008006" key="3">
    <source>
        <dbReference type="Google" id="ProtNLM"/>
    </source>
</evidence>
<proteinExistence type="predicted"/>
<dbReference type="AlphaFoldDB" id="A0A6A4WFP6"/>
<organism evidence="1 2">
    <name type="scientific">Amphibalanus amphitrite</name>
    <name type="common">Striped barnacle</name>
    <name type="synonym">Balanus amphitrite</name>
    <dbReference type="NCBI Taxonomy" id="1232801"/>
    <lineage>
        <taxon>Eukaryota</taxon>
        <taxon>Metazoa</taxon>
        <taxon>Ecdysozoa</taxon>
        <taxon>Arthropoda</taxon>
        <taxon>Crustacea</taxon>
        <taxon>Multicrustacea</taxon>
        <taxon>Cirripedia</taxon>
        <taxon>Thoracica</taxon>
        <taxon>Thoracicalcarea</taxon>
        <taxon>Balanomorpha</taxon>
        <taxon>Balanoidea</taxon>
        <taxon>Balanidae</taxon>
        <taxon>Amphibalaninae</taxon>
        <taxon>Amphibalanus</taxon>
    </lineage>
</organism>
<evidence type="ECO:0000313" key="1">
    <source>
        <dbReference type="EMBL" id="KAF0302460.1"/>
    </source>
</evidence>
<accession>A0A6A4WFP6</accession>
<reference evidence="1 2" key="1">
    <citation type="submission" date="2019-07" db="EMBL/GenBank/DDBJ databases">
        <title>Draft genome assembly of a fouling barnacle, Amphibalanus amphitrite (Darwin, 1854): The first reference genome for Thecostraca.</title>
        <authorList>
            <person name="Kim W."/>
        </authorList>
    </citation>
    <scope>NUCLEOTIDE SEQUENCE [LARGE SCALE GENOMIC DNA]</scope>
    <source>
        <strain evidence="1">SNU_AA5</strain>
        <tissue evidence="1">Soma without cirri and trophi</tissue>
    </source>
</reference>
<evidence type="ECO:0000313" key="2">
    <source>
        <dbReference type="Proteomes" id="UP000440578"/>
    </source>
</evidence>
<dbReference type="OrthoDB" id="6078042at2759"/>
<dbReference type="Proteomes" id="UP000440578">
    <property type="component" value="Unassembled WGS sequence"/>
</dbReference>
<keyword evidence="2" id="KW-1185">Reference proteome</keyword>
<dbReference type="PANTHER" id="PTHR33776:SF3">
    <property type="entry name" value="PHD-TYPE DOMAIN-CONTAINING PROTEIN"/>
    <property type="match status" value="1"/>
</dbReference>
<gene>
    <name evidence="1" type="ORF">FJT64_025445</name>
</gene>
<dbReference type="SUPFAM" id="SSF56219">
    <property type="entry name" value="DNase I-like"/>
    <property type="match status" value="1"/>
</dbReference>
<protein>
    <recommendedName>
        <fullName evidence="3">Endonuclease/exonuclease/phosphatase domain-containing protein</fullName>
    </recommendedName>
</protein>
<sequence>MKSSTPNRLIPIPGYQILRRDRPDGKGYGGVAVLVRQPLEATLIECPGEPTAESRLESLWVQIGAGPRRVMACSLYRPPTRTAAGTAADIDELERQLQYILTRHSGTIIISGDANINLADGVDGTATVRLREVLSCYGMRRHTEGPTYRPSGSEIDFICSNGGAVRTGSLHCHFSPHSWSRALLAVSEYRPARCSMSARCWSRLDVPEANSRLRQVDWSPVFSSADPAAQWDYFTAVTLPIMDGLVPVRRIRVRNPTAPPLSDATKQLMARRRAALSDGDRDSYKELNRRVRAAIRRDTRGELQRRIQQSGRGSLWRSIQPVIAAKQPSRVAPSADPDSLNRHFTRQVQQLHTPAIRTESGRRRFMYSVVKEFNELPHDIRELGLPRFKSELRRYLLSAQVT</sequence>
<name>A0A6A4WFP6_AMPAM</name>
<comment type="caution">
    <text evidence="1">The sequence shown here is derived from an EMBL/GenBank/DDBJ whole genome shotgun (WGS) entry which is preliminary data.</text>
</comment>
<dbReference type="EMBL" id="VIIS01001056">
    <property type="protein sequence ID" value="KAF0302460.1"/>
    <property type="molecule type" value="Genomic_DNA"/>
</dbReference>
<dbReference type="PANTHER" id="PTHR33776">
    <property type="entry name" value="ENDO/EXONUCLEASE/PHOSPHATASE DOMAIN-CONTAINING PROTEIN"/>
    <property type="match status" value="1"/>
</dbReference>
<dbReference type="InterPro" id="IPR036691">
    <property type="entry name" value="Endo/exonu/phosph_ase_sf"/>
</dbReference>